<dbReference type="InterPro" id="IPR010982">
    <property type="entry name" value="Lambda_DNA-bd_dom_sf"/>
</dbReference>
<dbReference type="Gene3D" id="1.10.260.40">
    <property type="entry name" value="lambda repressor-like DNA-binding domains"/>
    <property type="match status" value="1"/>
</dbReference>
<dbReference type="GO" id="GO:0003677">
    <property type="term" value="F:DNA binding"/>
    <property type="evidence" value="ECO:0007669"/>
    <property type="project" value="InterPro"/>
</dbReference>
<evidence type="ECO:0000313" key="5">
    <source>
        <dbReference type="Proteomes" id="UP000840197"/>
    </source>
</evidence>
<dbReference type="InterPro" id="IPR001387">
    <property type="entry name" value="Cro/C1-type_HTH"/>
</dbReference>
<dbReference type="AlphaFoldDB" id="A0A7U7R7T8"/>
<dbReference type="SUPFAM" id="SSF47413">
    <property type="entry name" value="lambda repressor-like DNA-binding domains"/>
    <property type="match status" value="1"/>
</dbReference>
<organism evidence="2 5">
    <name type="scientific">Listeria monocytogenes</name>
    <dbReference type="NCBI Taxonomy" id="1639"/>
    <lineage>
        <taxon>Bacteria</taxon>
        <taxon>Bacillati</taxon>
        <taxon>Bacillota</taxon>
        <taxon>Bacilli</taxon>
        <taxon>Bacillales</taxon>
        <taxon>Listeriaceae</taxon>
        <taxon>Listeria</taxon>
    </lineage>
</organism>
<evidence type="ECO:0000313" key="2">
    <source>
        <dbReference type="EMBL" id="HAB8398246.1"/>
    </source>
</evidence>
<dbReference type="EMBL" id="QDAY01000005">
    <property type="protein sequence ID" value="KAA9447836.1"/>
    <property type="molecule type" value="Genomic_DNA"/>
</dbReference>
<sequence>MTQQTLADKVGISRSLLFKFENVFRNLSEEKIQQLFECLLTEENDGCLESIVDYLTIHFFSTDYEMLINEVLGITMIHVVFYEPSKLGYTGRYNLMKAIDIRISEDTVKGTLFELKGLGCRFLADWLKAMQKTWNDYLKYVLEHGGNFIQLFE</sequence>
<evidence type="ECO:0000259" key="1">
    <source>
        <dbReference type="Pfam" id="PF18106"/>
    </source>
</evidence>
<dbReference type="RefSeq" id="WP_003727878.1">
    <property type="nucleotide sequence ID" value="NZ_CP015593.1"/>
</dbReference>
<dbReference type="Pfam" id="PF18106">
    <property type="entry name" value="Rol_Rep_N"/>
    <property type="match status" value="1"/>
</dbReference>
<reference evidence="3 4" key="2">
    <citation type="submission" date="2018-04" db="EMBL/GenBank/DDBJ databases">
        <title>Genome Analysis of a Prevalent Clone of Listeria monocytogenes Sequence Type 87 in China.</title>
        <authorList>
            <person name="Wang Y."/>
        </authorList>
    </citation>
    <scope>NUCLEOTIDE SEQUENCE [LARGE SCALE GENOMIC DNA]</scope>
    <source>
        <strain evidence="3 4">ICDC_LM1523</strain>
    </source>
</reference>
<dbReference type="InterPro" id="IPR040819">
    <property type="entry name" value="Rol_Rep_N"/>
</dbReference>
<dbReference type="CDD" id="cd00093">
    <property type="entry name" value="HTH_XRE"/>
    <property type="match status" value="1"/>
</dbReference>
<name>A0A7U7R7T8_LISMN</name>
<proteinExistence type="predicted"/>
<dbReference type="EMBL" id="DAAIHR010000006">
    <property type="protein sequence ID" value="HAB8398246.1"/>
    <property type="molecule type" value="Genomic_DNA"/>
</dbReference>
<feature type="domain" description="Rolling Circle replication initiation protein N-terminal" evidence="1">
    <location>
        <begin position="50"/>
        <end position="139"/>
    </location>
</feature>
<dbReference type="Proteomes" id="UP000840197">
    <property type="component" value="Unassembled WGS sequence"/>
</dbReference>
<gene>
    <name evidence="3" type="ORF">DCK61_13510</name>
    <name evidence="2" type="ORF">GYR60_06905</name>
</gene>
<evidence type="ECO:0000313" key="3">
    <source>
        <dbReference type="EMBL" id="KAA9447836.1"/>
    </source>
</evidence>
<protein>
    <submittedName>
        <fullName evidence="2">XRE family transcriptional regulator</fullName>
    </submittedName>
</protein>
<comment type="caution">
    <text evidence="2">The sequence shown here is derived from an EMBL/GenBank/DDBJ whole genome shotgun (WGS) entry which is preliminary data.</text>
</comment>
<reference evidence="2" key="3">
    <citation type="submission" date="2020-01" db="EMBL/GenBank/DDBJ databases">
        <authorList>
            <consortium name="NCBI Pathogen Detection Project"/>
        </authorList>
    </citation>
    <scope>NUCLEOTIDE SEQUENCE</scope>
    <source>
        <strain evidence="2">CFIAFB20130012</strain>
    </source>
</reference>
<evidence type="ECO:0000313" key="4">
    <source>
        <dbReference type="Proteomes" id="UP000460224"/>
    </source>
</evidence>
<accession>A0A7U7R7T8</accession>
<reference evidence="2 5" key="1">
    <citation type="journal article" date="2018" name="Genome Biol.">
        <title>SKESA: strategic k-mer extension for scrupulous assemblies.</title>
        <authorList>
            <person name="Souvorov A."/>
            <person name="Agarwala R."/>
            <person name="Lipman D.J."/>
        </authorList>
    </citation>
    <scope>NUCLEOTIDE SEQUENCE [LARGE SCALE GENOMIC DNA]</scope>
    <source>
        <strain evidence="2 5">CFIAFB20130012</strain>
    </source>
</reference>
<dbReference type="Proteomes" id="UP000460224">
    <property type="component" value="Unassembled WGS sequence"/>
</dbReference>